<name>A0A562I2X7_MICOL</name>
<comment type="caution">
    <text evidence="1">The sequence shown here is derived from an EMBL/GenBank/DDBJ whole genome shotgun (WGS) entry which is preliminary data.</text>
</comment>
<evidence type="ECO:0000313" key="2">
    <source>
        <dbReference type="Proteomes" id="UP000319825"/>
    </source>
</evidence>
<keyword evidence="2" id="KW-1185">Reference proteome</keyword>
<reference evidence="1 2" key="1">
    <citation type="submission" date="2019-07" db="EMBL/GenBank/DDBJ databases">
        <title>R&amp;d 2014.</title>
        <authorList>
            <person name="Klenk H.-P."/>
        </authorList>
    </citation>
    <scope>NUCLEOTIDE SEQUENCE [LARGE SCALE GENOMIC DNA]</scope>
    <source>
        <strain evidence="1 2">DSM 43868</strain>
    </source>
</reference>
<proteinExistence type="predicted"/>
<protein>
    <submittedName>
        <fullName evidence="1">Uncharacterized protein</fullName>
    </submittedName>
</protein>
<organism evidence="1 2">
    <name type="scientific">Micromonospora olivasterospora</name>
    <dbReference type="NCBI Taxonomy" id="1880"/>
    <lineage>
        <taxon>Bacteria</taxon>
        <taxon>Bacillati</taxon>
        <taxon>Actinomycetota</taxon>
        <taxon>Actinomycetes</taxon>
        <taxon>Micromonosporales</taxon>
        <taxon>Micromonosporaceae</taxon>
        <taxon>Micromonospora</taxon>
    </lineage>
</organism>
<sequence length="97" mass="9909">MASRLLSGRSAAEVTVYRSPGVSPSGRISVPVCGSYATRAPLTSRGVATAGSSRPVRSATVISCRTVSTVDPGAVGVSGRIRPALRYVAPTRHVTPS</sequence>
<evidence type="ECO:0000313" key="1">
    <source>
        <dbReference type="EMBL" id="TWH65411.1"/>
    </source>
</evidence>
<accession>A0A562I2X7</accession>
<dbReference type="EMBL" id="VLKE01000001">
    <property type="protein sequence ID" value="TWH65411.1"/>
    <property type="molecule type" value="Genomic_DNA"/>
</dbReference>
<dbReference type="Proteomes" id="UP000319825">
    <property type="component" value="Unassembled WGS sequence"/>
</dbReference>
<dbReference type="AlphaFoldDB" id="A0A562I2X7"/>
<gene>
    <name evidence="1" type="ORF">JD77_00348</name>
</gene>